<feature type="domain" description="Reverse transcriptase" evidence="10">
    <location>
        <begin position="1"/>
        <end position="224"/>
    </location>
</feature>
<evidence type="ECO:0000256" key="9">
    <source>
        <dbReference type="ARBA" id="ARBA00048173"/>
    </source>
</evidence>
<dbReference type="GO" id="GO:0003964">
    <property type="term" value="F:RNA-directed DNA polymerase activity"/>
    <property type="evidence" value="ECO:0007669"/>
    <property type="project" value="UniProtKB-KW"/>
</dbReference>
<keyword evidence="12" id="KW-1185">Reference proteome</keyword>
<dbReference type="RefSeq" id="WP_256617385.1">
    <property type="nucleotide sequence ID" value="NZ_JANIBK010000301.1"/>
</dbReference>
<dbReference type="EC" id="2.7.7.49" evidence="1"/>
<dbReference type="EMBL" id="JANIBK010000301">
    <property type="protein sequence ID" value="MCQ8131002.1"/>
    <property type="molecule type" value="Genomic_DNA"/>
</dbReference>
<evidence type="ECO:0000256" key="8">
    <source>
        <dbReference type="ARBA" id="ARBA00034120"/>
    </source>
</evidence>
<protein>
    <recommendedName>
        <fullName evidence="1">RNA-directed DNA polymerase</fullName>
        <ecNumber evidence="1">2.7.7.49</ecNumber>
    </recommendedName>
</protein>
<evidence type="ECO:0000256" key="5">
    <source>
        <dbReference type="ARBA" id="ARBA00022842"/>
    </source>
</evidence>
<dbReference type="PROSITE" id="PS50878">
    <property type="entry name" value="RT_POL"/>
    <property type="match status" value="1"/>
</dbReference>
<keyword evidence="5" id="KW-0460">Magnesium</keyword>
<keyword evidence="2" id="KW-0808">Transferase</keyword>
<comment type="similarity">
    <text evidence="8">Belongs to the bacterial reverse transcriptase family.</text>
</comment>
<dbReference type="Pfam" id="PF00078">
    <property type="entry name" value="RVT_1"/>
    <property type="match status" value="1"/>
</dbReference>
<name>A0ABT1UAW8_9GAMM</name>
<organism evidence="11 12">
    <name type="scientific">Methylomonas rivi</name>
    <dbReference type="NCBI Taxonomy" id="2952226"/>
    <lineage>
        <taxon>Bacteria</taxon>
        <taxon>Pseudomonadati</taxon>
        <taxon>Pseudomonadota</taxon>
        <taxon>Gammaproteobacteria</taxon>
        <taxon>Methylococcales</taxon>
        <taxon>Methylococcaceae</taxon>
        <taxon>Methylomonas</taxon>
    </lineage>
</organism>
<evidence type="ECO:0000259" key="10">
    <source>
        <dbReference type="PROSITE" id="PS50878"/>
    </source>
</evidence>
<feature type="non-terminal residue" evidence="11">
    <location>
        <position position="224"/>
    </location>
</feature>
<proteinExistence type="inferred from homology"/>
<evidence type="ECO:0000313" key="11">
    <source>
        <dbReference type="EMBL" id="MCQ8131002.1"/>
    </source>
</evidence>
<dbReference type="Proteomes" id="UP001524586">
    <property type="component" value="Unassembled WGS sequence"/>
</dbReference>
<evidence type="ECO:0000256" key="7">
    <source>
        <dbReference type="ARBA" id="ARBA00023118"/>
    </source>
</evidence>
<dbReference type="InterPro" id="IPR043502">
    <property type="entry name" value="DNA/RNA_pol_sf"/>
</dbReference>
<evidence type="ECO:0000256" key="3">
    <source>
        <dbReference type="ARBA" id="ARBA00022695"/>
    </source>
</evidence>
<keyword evidence="6 11" id="KW-0695">RNA-directed DNA polymerase</keyword>
<dbReference type="CDD" id="cd01651">
    <property type="entry name" value="RT_G2_intron"/>
    <property type="match status" value="1"/>
</dbReference>
<evidence type="ECO:0000256" key="4">
    <source>
        <dbReference type="ARBA" id="ARBA00022723"/>
    </source>
</evidence>
<evidence type="ECO:0000256" key="1">
    <source>
        <dbReference type="ARBA" id="ARBA00012493"/>
    </source>
</evidence>
<evidence type="ECO:0000313" key="12">
    <source>
        <dbReference type="Proteomes" id="UP001524586"/>
    </source>
</evidence>
<dbReference type="InterPro" id="IPR000123">
    <property type="entry name" value="Reverse_transcriptase_msDNA"/>
</dbReference>
<dbReference type="PANTHER" id="PTHR34047:SF8">
    <property type="entry name" value="PROTEIN YKFC"/>
    <property type="match status" value="1"/>
</dbReference>
<evidence type="ECO:0000256" key="6">
    <source>
        <dbReference type="ARBA" id="ARBA00022918"/>
    </source>
</evidence>
<evidence type="ECO:0000256" key="2">
    <source>
        <dbReference type="ARBA" id="ARBA00022679"/>
    </source>
</evidence>
<gene>
    <name evidence="11" type="ORF">NP596_21285</name>
</gene>
<keyword evidence="7" id="KW-0051">Antiviral defense</keyword>
<sequence>MLNENLMEDVLNRDNLIKAYKRVKANGGSPGVDGMNVDAFAEHARQHWPGIAGKLQTGDYQPGAIRGVSIPKAQGGERLLGIPNVQDRVIQQAISQVLIPIFEAEFSDHSYGYRPGRSAHDAIQAASRYVLEGKTWMVDLDISAFFDEVNHDILMAKIGRKIRDKRVLRVIGNYLRAPMQRDGSKEKRSRGTPQGGPLSPLLANIYLDELDKELEQRGLSFCRY</sequence>
<keyword evidence="4" id="KW-0479">Metal-binding</keyword>
<reference evidence="11 12" key="1">
    <citation type="submission" date="2022-07" db="EMBL/GenBank/DDBJ databases">
        <title>Methylomonas rivi sp. nov., Methylomonas rosea sp. nov., Methylomonas aureus sp. nov. and Methylomonas subterranea sp. nov., four novel methanotrophs isolated from a freshwater creek and the deep terrestrial subsurface.</title>
        <authorList>
            <person name="Abin C."/>
            <person name="Sankaranarayanan K."/>
            <person name="Garner C."/>
            <person name="Sindelar R."/>
            <person name="Kotary K."/>
            <person name="Garner R."/>
            <person name="Barclay S."/>
            <person name="Lawson P."/>
            <person name="Krumholz L."/>
        </authorList>
    </citation>
    <scope>NUCLEOTIDE SEQUENCE [LARGE SCALE GENOMIC DNA]</scope>
    <source>
        <strain evidence="11 12">WSC-6</strain>
    </source>
</reference>
<comment type="catalytic activity">
    <reaction evidence="9">
        <text>DNA(n) + a 2'-deoxyribonucleoside 5'-triphosphate = DNA(n+1) + diphosphate</text>
        <dbReference type="Rhea" id="RHEA:22508"/>
        <dbReference type="Rhea" id="RHEA-COMP:17339"/>
        <dbReference type="Rhea" id="RHEA-COMP:17340"/>
        <dbReference type="ChEBI" id="CHEBI:33019"/>
        <dbReference type="ChEBI" id="CHEBI:61560"/>
        <dbReference type="ChEBI" id="CHEBI:173112"/>
        <dbReference type="EC" id="2.7.7.49"/>
    </reaction>
</comment>
<keyword evidence="3" id="KW-0548">Nucleotidyltransferase</keyword>
<dbReference type="PANTHER" id="PTHR34047">
    <property type="entry name" value="NUCLEAR INTRON MATURASE 1, MITOCHONDRIAL-RELATED"/>
    <property type="match status" value="1"/>
</dbReference>
<dbReference type="SUPFAM" id="SSF56672">
    <property type="entry name" value="DNA/RNA polymerases"/>
    <property type="match status" value="1"/>
</dbReference>
<dbReference type="InterPro" id="IPR051083">
    <property type="entry name" value="GrpII_Intron_Splice-Mob/Def"/>
</dbReference>
<comment type="caution">
    <text evidence="11">The sequence shown here is derived from an EMBL/GenBank/DDBJ whole genome shotgun (WGS) entry which is preliminary data.</text>
</comment>
<accession>A0ABT1UAW8</accession>
<dbReference type="PRINTS" id="PR00866">
    <property type="entry name" value="RNADNAPOLMS"/>
</dbReference>
<dbReference type="InterPro" id="IPR000477">
    <property type="entry name" value="RT_dom"/>
</dbReference>